<dbReference type="GO" id="GO:0009317">
    <property type="term" value="C:acetyl-CoA carboxylase complex"/>
    <property type="evidence" value="ECO:0007669"/>
    <property type="project" value="InterPro"/>
</dbReference>
<sequence length="139" mass="14801">MDIRKIKKLIDLMIESDLQAIEVKEGDQSIALTRRNPVVAAAVPTMPTPVAEAPAAAKTPRGAVETSPMVGVFYAAPSPGEAPFVKVGQTISAGETLGIIEAMKIMNPIEATQSGVIEEILVKNGDVIQFGQPLFRYRA</sequence>
<dbReference type="GO" id="GO:0006633">
    <property type="term" value="P:fatty acid biosynthetic process"/>
    <property type="evidence" value="ECO:0007669"/>
    <property type="project" value="UniProtKB-UniPathway"/>
</dbReference>
<dbReference type="PRINTS" id="PR01071">
    <property type="entry name" value="ACOABIOTINCC"/>
</dbReference>
<comment type="pathway">
    <text evidence="4">Lipid metabolism; fatty acid biosynthesis.</text>
</comment>
<dbReference type="OrthoDB" id="9811735at2"/>
<name>A0A0N9V9G4_9GAMM</name>
<keyword evidence="4" id="KW-0276">Fatty acid metabolism</keyword>
<evidence type="ECO:0000256" key="3">
    <source>
        <dbReference type="ARBA" id="ARBA00023267"/>
    </source>
</evidence>
<dbReference type="GO" id="GO:0003989">
    <property type="term" value="F:acetyl-CoA carboxylase activity"/>
    <property type="evidence" value="ECO:0007669"/>
    <property type="project" value="InterPro"/>
</dbReference>
<comment type="function">
    <text evidence="1 4">This protein is a component of the acetyl coenzyme A carboxylase complex; first, biotin carboxylase catalyzes the carboxylation of the carrier protein and then the transcarboxylase transfers the carboxyl group to form malonyl-CoA.</text>
</comment>
<proteinExistence type="predicted"/>
<dbReference type="AlphaFoldDB" id="A0A0N9V9G4"/>
<dbReference type="KEGG" id="aei:AOY20_10425"/>
<dbReference type="PANTHER" id="PTHR45266">
    <property type="entry name" value="OXALOACETATE DECARBOXYLASE ALPHA CHAIN"/>
    <property type="match status" value="1"/>
</dbReference>
<dbReference type="UniPathway" id="UPA00094"/>
<dbReference type="RefSeq" id="WP_054581801.1">
    <property type="nucleotide sequence ID" value="NZ_CP012808.1"/>
</dbReference>
<evidence type="ECO:0000256" key="4">
    <source>
        <dbReference type="RuleBase" id="RU364072"/>
    </source>
</evidence>
<organism evidence="6 7">
    <name type="scientific">Acinetobacter equi</name>
    <dbReference type="NCBI Taxonomy" id="1324350"/>
    <lineage>
        <taxon>Bacteria</taxon>
        <taxon>Pseudomonadati</taxon>
        <taxon>Pseudomonadota</taxon>
        <taxon>Gammaproteobacteria</taxon>
        <taxon>Moraxellales</taxon>
        <taxon>Moraxellaceae</taxon>
        <taxon>Acinetobacter</taxon>
    </lineage>
</organism>
<evidence type="ECO:0000259" key="5">
    <source>
        <dbReference type="PROSITE" id="PS50968"/>
    </source>
</evidence>
<gene>
    <name evidence="6" type="ORF">AOY20_10425</name>
</gene>
<evidence type="ECO:0000256" key="1">
    <source>
        <dbReference type="ARBA" id="ARBA00003761"/>
    </source>
</evidence>
<feature type="domain" description="Lipoyl-binding" evidence="5">
    <location>
        <begin position="62"/>
        <end position="138"/>
    </location>
</feature>
<dbReference type="STRING" id="1324350.AOY20_10425"/>
<dbReference type="CDD" id="cd06850">
    <property type="entry name" value="biotinyl_domain"/>
    <property type="match status" value="1"/>
</dbReference>
<reference evidence="6 7" key="1">
    <citation type="journal article" date="2015" name="Int. J. Syst. Evol. Microbiol.">
        <title>Acinetobacter equi sp. nov. isolated from horse faeces.</title>
        <authorList>
            <person name="Poppel M.T."/>
            <person name="Skiebe E."/>
            <person name="Laue M."/>
            <person name="Bergmann H."/>
            <person name="Ebersberger I."/>
            <person name="Garn T."/>
            <person name="Fruth A."/>
            <person name="Baumgardt S."/>
            <person name="Busse H.J."/>
            <person name="Wilharm G."/>
        </authorList>
    </citation>
    <scope>NUCLEOTIDE SEQUENCE [LARGE SCALE GENOMIC DNA]</scope>
    <source>
        <strain evidence="6 7">114</strain>
    </source>
</reference>
<evidence type="ECO:0000313" key="6">
    <source>
        <dbReference type="EMBL" id="ALH95913.1"/>
    </source>
</evidence>
<evidence type="ECO:0000256" key="2">
    <source>
        <dbReference type="ARBA" id="ARBA00017562"/>
    </source>
</evidence>
<dbReference type="InterPro" id="IPR000089">
    <property type="entry name" value="Biotin_lipoyl"/>
</dbReference>
<dbReference type="NCBIfam" id="TIGR00531">
    <property type="entry name" value="BCCP"/>
    <property type="match status" value="1"/>
</dbReference>
<dbReference type="EMBL" id="CP012808">
    <property type="protein sequence ID" value="ALH95913.1"/>
    <property type="molecule type" value="Genomic_DNA"/>
</dbReference>
<keyword evidence="4" id="KW-0444">Lipid biosynthesis</keyword>
<dbReference type="Proteomes" id="UP000064939">
    <property type="component" value="Chromosome"/>
</dbReference>
<dbReference type="Gene3D" id="2.40.50.100">
    <property type="match status" value="1"/>
</dbReference>
<dbReference type="Pfam" id="PF00364">
    <property type="entry name" value="Biotin_lipoyl"/>
    <property type="match status" value="1"/>
</dbReference>
<keyword evidence="3 4" id="KW-0092">Biotin</keyword>
<protein>
    <recommendedName>
        <fullName evidence="2 4">Biotin carboxyl carrier protein of acetyl-CoA carboxylase</fullName>
    </recommendedName>
</protein>
<dbReference type="InterPro" id="IPR011053">
    <property type="entry name" value="Single_hybrid_motif"/>
</dbReference>
<dbReference type="InterPro" id="IPR050709">
    <property type="entry name" value="Biotin_Carboxyl_Carrier/Decarb"/>
</dbReference>
<keyword evidence="4" id="KW-0443">Lipid metabolism</keyword>
<accession>A0A0N9V9G4</accession>
<dbReference type="PANTHER" id="PTHR45266:SF3">
    <property type="entry name" value="OXALOACETATE DECARBOXYLASE ALPHA CHAIN"/>
    <property type="match status" value="1"/>
</dbReference>
<keyword evidence="4" id="KW-0275">Fatty acid biosynthesis</keyword>
<dbReference type="InterPro" id="IPR001249">
    <property type="entry name" value="AcCoA_biotinCC"/>
</dbReference>
<dbReference type="PROSITE" id="PS50968">
    <property type="entry name" value="BIOTINYL_LIPOYL"/>
    <property type="match status" value="1"/>
</dbReference>
<evidence type="ECO:0000313" key="7">
    <source>
        <dbReference type="Proteomes" id="UP000064939"/>
    </source>
</evidence>
<keyword evidence="7" id="KW-1185">Reference proteome</keyword>
<dbReference type="SUPFAM" id="SSF51230">
    <property type="entry name" value="Single hybrid motif"/>
    <property type="match status" value="1"/>
</dbReference>